<accession>A0A553I1P1</accession>
<evidence type="ECO:0000313" key="2">
    <source>
        <dbReference type="EMBL" id="TRX94119.1"/>
    </source>
</evidence>
<protein>
    <submittedName>
        <fullName evidence="2">Uncharacterized protein</fullName>
    </submittedName>
</protein>
<organism evidence="2 3">
    <name type="scientific">Xylaria flabelliformis</name>
    <dbReference type="NCBI Taxonomy" id="2512241"/>
    <lineage>
        <taxon>Eukaryota</taxon>
        <taxon>Fungi</taxon>
        <taxon>Dikarya</taxon>
        <taxon>Ascomycota</taxon>
        <taxon>Pezizomycotina</taxon>
        <taxon>Sordariomycetes</taxon>
        <taxon>Xylariomycetidae</taxon>
        <taxon>Xylariales</taxon>
        <taxon>Xylariaceae</taxon>
        <taxon>Xylaria</taxon>
    </lineage>
</organism>
<gene>
    <name evidence="2" type="ORF">FHL15_004887</name>
</gene>
<reference evidence="3" key="1">
    <citation type="submission" date="2019-06" db="EMBL/GenBank/DDBJ databases">
        <title>Draft genome sequence of the griseofulvin-producing fungus Xylaria cubensis strain G536.</title>
        <authorList>
            <person name="Mead M.E."/>
            <person name="Raja H.A."/>
            <person name="Steenwyk J.L."/>
            <person name="Knowles S.L."/>
            <person name="Oberlies N.H."/>
            <person name="Rokas A."/>
        </authorList>
    </citation>
    <scope>NUCLEOTIDE SEQUENCE [LARGE SCALE GENOMIC DNA]</scope>
    <source>
        <strain evidence="3">G536</strain>
    </source>
</reference>
<dbReference type="OrthoDB" id="4767882at2759"/>
<evidence type="ECO:0000313" key="3">
    <source>
        <dbReference type="Proteomes" id="UP000319160"/>
    </source>
</evidence>
<proteinExistence type="predicted"/>
<dbReference type="EMBL" id="VFLP01000024">
    <property type="protein sequence ID" value="TRX94119.1"/>
    <property type="molecule type" value="Genomic_DNA"/>
</dbReference>
<feature type="coiled-coil region" evidence="1">
    <location>
        <begin position="343"/>
        <end position="395"/>
    </location>
</feature>
<comment type="caution">
    <text evidence="2">The sequence shown here is derived from an EMBL/GenBank/DDBJ whole genome shotgun (WGS) entry which is preliminary data.</text>
</comment>
<keyword evidence="3" id="KW-1185">Reference proteome</keyword>
<keyword evidence="1" id="KW-0175">Coiled coil</keyword>
<dbReference type="AlphaFoldDB" id="A0A553I1P1"/>
<dbReference type="STRING" id="2512241.A0A553I1P1"/>
<evidence type="ECO:0000256" key="1">
    <source>
        <dbReference type="SAM" id="Coils"/>
    </source>
</evidence>
<sequence>MPIQVARMVGMLDRGDSMSAIFVSMTHNGMLDCIEDEKWFDEHNDGMWELFHSMSRPFLRCVLTKTLGPDLYDKHIFGKNNWDDVFDIDGPGAYVMFSFIRDRKGKWLSGKEITKLVSYINDYREAVDVCIRRRKDDVYGGSQLTSEERRVLGLAMKIDDAERTNKHNLTLDDLDQFNPRFESKSTGSGFIAQLIAMLERRCLPQLDQEVWHRQSPLMVGNAGNMKKRTADHFPNNSLSKTPKIWGLMLSCMCLMGLKYEVQAVPLFRAWIDARQVNAAEVLGTVLAGSLVSVAGMNVKQPGTRDEDARADTYGYLNSKKLVFAAKTWFKENLELSLRETDENTKTQKELGAVNAELEKLEEEEGRLAEKERALQEEFRDAMERLRQATATLKEEIVADEKLLSATDESEEAAKKFLAAHDEMAEDEDE</sequence>
<name>A0A553I1P1_9PEZI</name>
<dbReference type="Proteomes" id="UP000319160">
    <property type="component" value="Unassembled WGS sequence"/>
</dbReference>